<dbReference type="EMBL" id="CAJNDS010001446">
    <property type="protein sequence ID" value="CAE7260166.1"/>
    <property type="molecule type" value="Genomic_DNA"/>
</dbReference>
<dbReference type="PROSITE" id="PS50199">
    <property type="entry name" value="ZF_RANBP2_2"/>
    <property type="match status" value="1"/>
</dbReference>
<feature type="domain" description="RanBP2-type" evidence="7">
    <location>
        <begin position="627"/>
        <end position="652"/>
    </location>
</feature>
<sequence length="681" mass="75774">MDLGRAVLFPGQRAELPPCHQCREHFAAQISLPRFFLCFREFEKELSYRSVKFSSMARGIGWCCVLAVVALLWQRETLAALSESGQTPLPLEARLQQLHVELLLEDVALLVAVVFGVLALYFLGRGCTRCRPQSFLGILRDELMGAGALILLIACASFLDPVGRSVVPEQEDHGLARSHKFASVALALTQLLVLLVVAAVPLRLSILAMVLLSTVPLSILLDEDGFGCQLIGIALPFIYLSSRSREITSRQEFNYSCQCQEMAMHLQEKEIEAKSNMTLARGMQSLAGRRSDMVLILTSNLEVWCSTALQDLFFQQEMDGRSFLDVLPLHQHELFLSAVSRVKEHKSAESLPVTLTRGYAKIILEYAGSEEARYVMSILLDEAEDEAFRYDQCAPLRISSARGYDPSRNPDSEGASSSRQRASFSKATDSEDDSLCYSASLVKCMDEIDRNSDATTRFRRLEPDERSIKAKCRDSEVQVNLVSLDLASQATQTDLHFLEDEPICSMCMRGRPPRPKKDALHPVPKQRSRSRCSSRSDSSDGSAAEGGRRTKRLVPASGSLRVTTPCWPETRPACVSTSVMWLCKHWNFSYLSVQCCPFHAALGVAFETLKTQKKDPCNPLWSPFTGWQCDFCTAMNHRNSEQCDLCGSGRTPGAGDYSGDLSTMRDHSSEPSMSEDLVIER</sequence>
<keyword evidence="9" id="KW-1185">Reference proteome</keyword>
<organism evidence="8 9">
    <name type="scientific">Symbiodinium natans</name>
    <dbReference type="NCBI Taxonomy" id="878477"/>
    <lineage>
        <taxon>Eukaryota</taxon>
        <taxon>Sar</taxon>
        <taxon>Alveolata</taxon>
        <taxon>Dinophyceae</taxon>
        <taxon>Suessiales</taxon>
        <taxon>Symbiodiniaceae</taxon>
        <taxon>Symbiodinium</taxon>
    </lineage>
</organism>
<dbReference type="PROSITE" id="PS01358">
    <property type="entry name" value="ZF_RANBP2_1"/>
    <property type="match status" value="1"/>
</dbReference>
<evidence type="ECO:0000256" key="1">
    <source>
        <dbReference type="ARBA" id="ARBA00022723"/>
    </source>
</evidence>
<evidence type="ECO:0000313" key="9">
    <source>
        <dbReference type="Proteomes" id="UP000604046"/>
    </source>
</evidence>
<dbReference type="AlphaFoldDB" id="A0A812M7K5"/>
<feature type="region of interest" description="Disordered" evidence="5">
    <location>
        <begin position="656"/>
        <end position="681"/>
    </location>
</feature>
<dbReference type="GO" id="GO:0008270">
    <property type="term" value="F:zinc ion binding"/>
    <property type="evidence" value="ECO:0007669"/>
    <property type="project" value="UniProtKB-KW"/>
</dbReference>
<feature type="region of interest" description="Disordered" evidence="5">
    <location>
        <begin position="401"/>
        <end position="426"/>
    </location>
</feature>
<evidence type="ECO:0000256" key="2">
    <source>
        <dbReference type="ARBA" id="ARBA00022771"/>
    </source>
</evidence>
<keyword evidence="6" id="KW-1133">Transmembrane helix</keyword>
<keyword evidence="6" id="KW-0812">Transmembrane</keyword>
<proteinExistence type="predicted"/>
<dbReference type="Proteomes" id="UP000604046">
    <property type="component" value="Unassembled WGS sequence"/>
</dbReference>
<evidence type="ECO:0000256" key="6">
    <source>
        <dbReference type="SAM" id="Phobius"/>
    </source>
</evidence>
<dbReference type="InterPro" id="IPR036443">
    <property type="entry name" value="Znf_RanBP2_sf"/>
</dbReference>
<protein>
    <recommendedName>
        <fullName evidence="7">RanBP2-type domain-containing protein</fullName>
    </recommendedName>
</protein>
<feature type="transmembrane region" description="Helical" evidence="6">
    <location>
        <begin position="107"/>
        <end position="123"/>
    </location>
</feature>
<keyword evidence="2 4" id="KW-0863">Zinc-finger</keyword>
<dbReference type="InterPro" id="IPR001876">
    <property type="entry name" value="Znf_RanBP2"/>
</dbReference>
<feature type="compositionally biased region" description="Low complexity" evidence="5">
    <location>
        <begin position="533"/>
        <end position="545"/>
    </location>
</feature>
<accession>A0A812M7K5</accession>
<keyword evidence="1" id="KW-0479">Metal-binding</keyword>
<keyword evidence="3" id="KW-0862">Zinc</keyword>
<feature type="transmembrane region" description="Helical" evidence="6">
    <location>
        <begin position="179"/>
        <end position="197"/>
    </location>
</feature>
<feature type="region of interest" description="Disordered" evidence="5">
    <location>
        <begin position="508"/>
        <end position="554"/>
    </location>
</feature>
<evidence type="ECO:0000256" key="5">
    <source>
        <dbReference type="SAM" id="MobiDB-lite"/>
    </source>
</evidence>
<gene>
    <name evidence="8" type="ORF">SNAT2548_LOCUS13581</name>
</gene>
<evidence type="ECO:0000256" key="3">
    <source>
        <dbReference type="ARBA" id="ARBA00022833"/>
    </source>
</evidence>
<evidence type="ECO:0000256" key="4">
    <source>
        <dbReference type="PROSITE-ProRule" id="PRU00322"/>
    </source>
</evidence>
<keyword evidence="6" id="KW-0472">Membrane</keyword>
<evidence type="ECO:0000259" key="7">
    <source>
        <dbReference type="PROSITE" id="PS50199"/>
    </source>
</evidence>
<feature type="compositionally biased region" description="Polar residues" evidence="5">
    <location>
        <begin position="414"/>
        <end position="426"/>
    </location>
</feature>
<dbReference type="OrthoDB" id="424112at2759"/>
<dbReference type="Gene3D" id="2.30.30.380">
    <property type="entry name" value="Zn-finger domain of Sec23/24"/>
    <property type="match status" value="1"/>
</dbReference>
<comment type="caution">
    <text evidence="8">The sequence shown here is derived from an EMBL/GenBank/DDBJ whole genome shotgun (WGS) entry which is preliminary data.</text>
</comment>
<dbReference type="SUPFAM" id="SSF90209">
    <property type="entry name" value="Ran binding protein zinc finger-like"/>
    <property type="match status" value="1"/>
</dbReference>
<name>A0A812M7K5_9DINO</name>
<reference evidence="8" key="1">
    <citation type="submission" date="2021-02" db="EMBL/GenBank/DDBJ databases">
        <authorList>
            <person name="Dougan E. K."/>
            <person name="Rhodes N."/>
            <person name="Thang M."/>
            <person name="Chan C."/>
        </authorList>
    </citation>
    <scope>NUCLEOTIDE SEQUENCE</scope>
</reference>
<evidence type="ECO:0000313" key="8">
    <source>
        <dbReference type="EMBL" id="CAE7260166.1"/>
    </source>
</evidence>